<dbReference type="InterPro" id="IPR032750">
    <property type="entry name" value="TnsD_C"/>
</dbReference>
<feature type="domain" description="Transposon Tn7 transposition protein TnsD C-terminal" evidence="2">
    <location>
        <begin position="234"/>
        <end position="526"/>
    </location>
</feature>
<evidence type="ECO:0000259" key="1">
    <source>
        <dbReference type="Pfam" id="PF06527"/>
    </source>
</evidence>
<dbReference type="InterPro" id="IPR009492">
    <property type="entry name" value="TniQ"/>
</dbReference>
<dbReference type="RefSeq" id="WP_186879399.1">
    <property type="nucleotide sequence ID" value="NZ_JACOGG010000001.1"/>
</dbReference>
<reference evidence="3" key="1">
    <citation type="submission" date="2020-08" db="EMBL/GenBank/DDBJ databases">
        <title>Novel species isolated from subtropical streams in China.</title>
        <authorList>
            <person name="Lu H."/>
        </authorList>
    </citation>
    <scope>NUCLEOTIDE SEQUENCE</scope>
    <source>
        <strain evidence="3">CY7W</strain>
    </source>
</reference>
<proteinExistence type="predicted"/>
<keyword evidence="4" id="KW-1185">Reference proteome</keyword>
<dbReference type="Proteomes" id="UP000612361">
    <property type="component" value="Unassembled WGS sequence"/>
</dbReference>
<evidence type="ECO:0000259" key="2">
    <source>
        <dbReference type="Pfam" id="PF15978"/>
    </source>
</evidence>
<dbReference type="EMBL" id="JACOGG010000001">
    <property type="protein sequence ID" value="MBC3933741.1"/>
    <property type="molecule type" value="Genomic_DNA"/>
</dbReference>
<organism evidence="3 4">
    <name type="scientific">Undibacterium rugosum</name>
    <dbReference type="NCBI Taxonomy" id="2762291"/>
    <lineage>
        <taxon>Bacteria</taxon>
        <taxon>Pseudomonadati</taxon>
        <taxon>Pseudomonadota</taxon>
        <taxon>Betaproteobacteria</taxon>
        <taxon>Burkholderiales</taxon>
        <taxon>Oxalobacteraceae</taxon>
        <taxon>Undibacterium</taxon>
    </lineage>
</organism>
<name>A0A923KYR3_9BURK</name>
<comment type="caution">
    <text evidence="3">The sequence shown here is derived from an EMBL/GenBank/DDBJ whole genome shotgun (WGS) entry which is preliminary data.</text>
</comment>
<accession>A0A923KYR3</accession>
<feature type="domain" description="TniQ" evidence="1">
    <location>
        <begin position="12"/>
        <end position="167"/>
    </location>
</feature>
<evidence type="ECO:0000313" key="3">
    <source>
        <dbReference type="EMBL" id="MBC3933741.1"/>
    </source>
</evidence>
<dbReference type="Pfam" id="PF06527">
    <property type="entry name" value="TniQ"/>
    <property type="match status" value="1"/>
</dbReference>
<sequence length="573" mass="64967">MNNQTEFDGFTIGLKPLADETLFSWCSRYHRLSAHGLDRVTCRQLFGHHQTGAAYDFPARIGALASRAGETLGTATEIIHQRTLLPYYLPFRSVQLAVRAEHAMLGHGIGHLKYRLGLLTSGIGAAHPLKACPQCIVDDINEYGWAYWHRCHQLPGVWACNRHRVGLNISPQKLDQLARFAWVLPGINNGAPVAPLERLDPNSDEFVWLTKLALMCNGILSVKAGDFADSMCVASTFRSRLIDREMANQQGRVRWSSMESVLTQVSEKLSYLPELIHQTDSEYLRNQLQAILTGRALTHPLRYLIWISVFFDDIPDFQRTYASTSSKGLSDSYALQNATKLHTPNSSIKVLIQQVLDNKMSVLQAAKIAHVNYLTMAICISRQGGELQTRPKKLKADIRRKVESALRAGHDKAQIAEEFDISVTSVTRVLLTTPGLQNEWREEKFKQRGHIARQTWSDILQNYSFLGIKILRKLEPAAYAWLYRNDRDWLNNCLANVPTRVLTNHAEKRIEKTDQRIADTVRRIAAQNVNQVWSLSELKRAIPSLRKVIINPGQWPCASQALRQILQLVKLKR</sequence>
<dbReference type="Gene3D" id="1.10.10.60">
    <property type="entry name" value="Homeodomain-like"/>
    <property type="match status" value="1"/>
</dbReference>
<evidence type="ECO:0000313" key="4">
    <source>
        <dbReference type="Proteomes" id="UP000612361"/>
    </source>
</evidence>
<dbReference type="AlphaFoldDB" id="A0A923KYR3"/>
<protein>
    <submittedName>
        <fullName evidence="3">TniQ family protein</fullName>
    </submittedName>
</protein>
<dbReference type="Pfam" id="PF15978">
    <property type="entry name" value="TnsD"/>
    <property type="match status" value="1"/>
</dbReference>
<gene>
    <name evidence="3" type="ORF">H8K47_00080</name>
</gene>